<keyword evidence="5" id="KW-0732">Signal</keyword>
<keyword evidence="4" id="KW-1133">Transmembrane helix</keyword>
<evidence type="ECO:0000256" key="3">
    <source>
        <dbReference type="ARBA" id="ARBA00022786"/>
    </source>
</evidence>
<dbReference type="NCBIfam" id="TIGR04247">
    <property type="entry name" value="NosD_copper_fam"/>
    <property type="match status" value="1"/>
</dbReference>
<feature type="domain" description="Carbohydrate-binding/sugar hydrolysis" evidence="6">
    <location>
        <begin position="36"/>
        <end position="180"/>
    </location>
</feature>
<keyword evidence="4" id="KW-0472">Membrane</keyword>
<keyword evidence="3" id="KW-0833">Ubl conjugation pathway</keyword>
<keyword evidence="8" id="KW-1185">Reference proteome</keyword>
<feature type="transmembrane region" description="Helical" evidence="4">
    <location>
        <begin position="408"/>
        <end position="425"/>
    </location>
</feature>
<reference evidence="7 8" key="1">
    <citation type="submission" date="2024-02" db="EMBL/GenBank/DDBJ databases">
        <title>Seven novel Bacillus-like species.</title>
        <authorList>
            <person name="Liu G."/>
        </authorList>
    </citation>
    <scope>NUCLEOTIDE SEQUENCE [LARGE SCALE GENOMIC DNA]</scope>
    <source>
        <strain evidence="7 8">FJAT-52991</strain>
    </source>
</reference>
<keyword evidence="4" id="KW-0812">Transmembrane</keyword>
<organism evidence="7 8">
    <name type="scientific">Bacillus kandeliae</name>
    <dbReference type="NCBI Taxonomy" id="3129297"/>
    <lineage>
        <taxon>Bacteria</taxon>
        <taxon>Bacillati</taxon>
        <taxon>Bacillota</taxon>
        <taxon>Bacilli</taxon>
        <taxon>Bacillales</taxon>
        <taxon>Bacillaceae</taxon>
        <taxon>Bacillus</taxon>
    </lineage>
</organism>
<keyword evidence="2" id="KW-0677">Repeat</keyword>
<feature type="chain" id="PRO_5045860415" evidence="5">
    <location>
        <begin position="23"/>
        <end position="432"/>
    </location>
</feature>
<gene>
    <name evidence="7" type="primary">nosD</name>
    <name evidence="7" type="ORF">WDJ61_08905</name>
</gene>
<evidence type="ECO:0000256" key="5">
    <source>
        <dbReference type="SAM" id="SignalP"/>
    </source>
</evidence>
<dbReference type="PANTHER" id="PTHR22990:SF15">
    <property type="entry name" value="F-BOX ONLY PROTEIN 10"/>
    <property type="match status" value="1"/>
</dbReference>
<dbReference type="InterPro" id="IPR006633">
    <property type="entry name" value="Carb-bd_sugar_hydrolysis-dom"/>
</dbReference>
<protein>
    <submittedName>
        <fullName evidence="7">Nitrous oxide reductase family maturation protein NosD</fullName>
    </submittedName>
</protein>
<dbReference type="NCBIfam" id="TIGR03804">
    <property type="entry name" value="para_beta_helix"/>
    <property type="match status" value="2"/>
</dbReference>
<evidence type="ECO:0000256" key="4">
    <source>
        <dbReference type="SAM" id="Phobius"/>
    </source>
</evidence>
<evidence type="ECO:0000256" key="1">
    <source>
        <dbReference type="ARBA" id="ARBA00004906"/>
    </source>
</evidence>
<accession>A0ABZ2NBT3</accession>
<dbReference type="SMART" id="SM00710">
    <property type="entry name" value="PbH1"/>
    <property type="match status" value="8"/>
</dbReference>
<sequence>MKKVVALTSWLFLFPFSFSVVKADTQVDLQKLIDDAPARSEIHLERGLYEGPVVIDKPLTITGEKGAVIDGGKSDNVVTVQADDVTIHGVTIQHSGKGAQQAGILLDKVNTATISKNTFNNVHNGVFIRGGGSHTIANNHFSSYPGHFSTRGNGIHLLATKDNQMVENEMTNVQDGIYLDESSNNQIVNNTISESRYATHFMFSSNNFVDNNHFFNNINGIMAMNSKGIDIQENLFEKQLNYRGFGVLIYETEDVQLHNNKLLYNHNGLSLQSSSRVSVKNNLIAGNYIGLITEGKNSDIKLSENHFEGNIIQTKLTGEPFPLDDGKMGNYWDDYHSYDLNGDGIGEVAYNGSSGYSELLHQYPHLQFYFESPAMTVWQSVEKMFSLQSDSGNVDRFPVVKRAKEFEIPYLLLLMIPVGMTMYIWRKKRRES</sequence>
<dbReference type="Proteomes" id="UP001387364">
    <property type="component" value="Chromosome"/>
</dbReference>
<evidence type="ECO:0000313" key="8">
    <source>
        <dbReference type="Proteomes" id="UP001387364"/>
    </source>
</evidence>
<dbReference type="InterPro" id="IPR051550">
    <property type="entry name" value="SCF-Subunits/Alg-Epimerases"/>
</dbReference>
<dbReference type="Gene3D" id="2.160.20.10">
    <property type="entry name" value="Single-stranded right-handed beta-helix, Pectin lyase-like"/>
    <property type="match status" value="1"/>
</dbReference>
<proteinExistence type="predicted"/>
<evidence type="ECO:0000256" key="2">
    <source>
        <dbReference type="ARBA" id="ARBA00022737"/>
    </source>
</evidence>
<dbReference type="SMART" id="SM00722">
    <property type="entry name" value="CASH"/>
    <property type="match status" value="1"/>
</dbReference>
<dbReference type="InterPro" id="IPR006626">
    <property type="entry name" value="PbH1"/>
</dbReference>
<dbReference type="RefSeq" id="WP_338754549.1">
    <property type="nucleotide sequence ID" value="NZ_CP147404.1"/>
</dbReference>
<dbReference type="InterPro" id="IPR012334">
    <property type="entry name" value="Pectin_lyas_fold"/>
</dbReference>
<evidence type="ECO:0000259" key="6">
    <source>
        <dbReference type="SMART" id="SM00722"/>
    </source>
</evidence>
<dbReference type="SUPFAM" id="SSF51126">
    <property type="entry name" value="Pectin lyase-like"/>
    <property type="match status" value="1"/>
</dbReference>
<dbReference type="InterPro" id="IPR022441">
    <property type="entry name" value="Para_beta_helix_rpt-2"/>
</dbReference>
<dbReference type="InterPro" id="IPR011050">
    <property type="entry name" value="Pectin_lyase_fold/virulence"/>
</dbReference>
<feature type="signal peptide" evidence="5">
    <location>
        <begin position="1"/>
        <end position="22"/>
    </location>
</feature>
<evidence type="ECO:0000313" key="7">
    <source>
        <dbReference type="EMBL" id="WXB94725.1"/>
    </source>
</evidence>
<dbReference type="InterPro" id="IPR007742">
    <property type="entry name" value="NosD_dom"/>
</dbReference>
<dbReference type="PANTHER" id="PTHR22990">
    <property type="entry name" value="F-BOX ONLY PROTEIN"/>
    <property type="match status" value="1"/>
</dbReference>
<comment type="pathway">
    <text evidence="1">Protein modification; protein ubiquitination.</text>
</comment>
<dbReference type="EMBL" id="CP147404">
    <property type="protein sequence ID" value="WXB94725.1"/>
    <property type="molecule type" value="Genomic_DNA"/>
</dbReference>
<dbReference type="InterPro" id="IPR026464">
    <property type="entry name" value="NosD_copper_fam"/>
</dbReference>
<dbReference type="Pfam" id="PF05048">
    <property type="entry name" value="NosD"/>
    <property type="match status" value="2"/>
</dbReference>
<name>A0ABZ2NBT3_9BACI</name>